<dbReference type="SUPFAM" id="SSF49764">
    <property type="entry name" value="HSP20-like chaperones"/>
    <property type="match status" value="1"/>
</dbReference>
<dbReference type="Proteomes" id="UP000295711">
    <property type="component" value="Unassembled WGS sequence"/>
</dbReference>
<accession>A0A4R2LGP8</accession>
<evidence type="ECO:0000259" key="3">
    <source>
        <dbReference type="PROSITE" id="PS01031"/>
    </source>
</evidence>
<dbReference type="Gene3D" id="2.60.40.790">
    <property type="match status" value="1"/>
</dbReference>
<keyword evidence="4" id="KW-0346">Stress response</keyword>
<dbReference type="InterPro" id="IPR031107">
    <property type="entry name" value="Small_HSP"/>
</dbReference>
<proteinExistence type="inferred from homology"/>
<evidence type="ECO:0000256" key="1">
    <source>
        <dbReference type="PROSITE-ProRule" id="PRU00285"/>
    </source>
</evidence>
<dbReference type="AlphaFoldDB" id="A0A4R2LGP8"/>
<gene>
    <name evidence="4" type="ORF">EV212_10916</name>
</gene>
<feature type="domain" description="SHSP" evidence="3">
    <location>
        <begin position="39"/>
        <end position="157"/>
    </location>
</feature>
<dbReference type="InterPro" id="IPR008978">
    <property type="entry name" value="HSP20-like_chaperone"/>
</dbReference>
<evidence type="ECO:0000313" key="4">
    <source>
        <dbReference type="EMBL" id="TCO84124.1"/>
    </source>
</evidence>
<protein>
    <submittedName>
        <fullName evidence="4">Heat shock protein Hsp20</fullName>
    </submittedName>
</protein>
<dbReference type="OrthoDB" id="9811615at2"/>
<comment type="similarity">
    <text evidence="1 2">Belongs to the small heat shock protein (HSP20) family.</text>
</comment>
<sequence length="158" mass="18480">MMTPSIFGENLFDDFFDDFFDFPSYDDKAMRKAERKLYGRHAANMMKTDVQEHDDHYEVDIDLPGFKKDELSLELKDGYLVINAAKGLDKDEKEKKTGRFVRRERYAGSMSRSFYVGEDVKQEDIHAKYESGVLKLSIPKEETRKPEVEEKKYIAIEG</sequence>
<dbReference type="RefSeq" id="WP_132092242.1">
    <property type="nucleotide sequence ID" value="NZ_JANKAQ010000010.1"/>
</dbReference>
<name>A0A4R2LGP8_9FIRM</name>
<dbReference type="InterPro" id="IPR002068">
    <property type="entry name" value="A-crystallin/Hsp20_dom"/>
</dbReference>
<dbReference type="PANTHER" id="PTHR11527">
    <property type="entry name" value="HEAT-SHOCK PROTEIN 20 FAMILY MEMBER"/>
    <property type="match status" value="1"/>
</dbReference>
<comment type="caution">
    <text evidence="4">The sequence shown here is derived from an EMBL/GenBank/DDBJ whole genome shotgun (WGS) entry which is preliminary data.</text>
</comment>
<organism evidence="4 5">
    <name type="scientific">Frisingicoccus caecimuris</name>
    <dbReference type="NCBI Taxonomy" id="1796636"/>
    <lineage>
        <taxon>Bacteria</taxon>
        <taxon>Bacillati</taxon>
        <taxon>Bacillota</taxon>
        <taxon>Clostridia</taxon>
        <taxon>Lachnospirales</taxon>
        <taxon>Lachnospiraceae</taxon>
        <taxon>Frisingicoccus</taxon>
    </lineage>
</organism>
<keyword evidence="5" id="KW-1185">Reference proteome</keyword>
<dbReference type="PROSITE" id="PS01031">
    <property type="entry name" value="SHSP"/>
    <property type="match status" value="1"/>
</dbReference>
<dbReference type="EMBL" id="SLXA01000009">
    <property type="protein sequence ID" value="TCO84124.1"/>
    <property type="molecule type" value="Genomic_DNA"/>
</dbReference>
<evidence type="ECO:0000313" key="5">
    <source>
        <dbReference type="Proteomes" id="UP000295711"/>
    </source>
</evidence>
<dbReference type="CDD" id="cd06471">
    <property type="entry name" value="ACD_LpsHSP_like"/>
    <property type="match status" value="1"/>
</dbReference>
<evidence type="ECO:0000256" key="2">
    <source>
        <dbReference type="RuleBase" id="RU003616"/>
    </source>
</evidence>
<reference evidence="4 5" key="1">
    <citation type="submission" date="2019-03" db="EMBL/GenBank/DDBJ databases">
        <title>Genomic Encyclopedia of Type Strains, Phase IV (KMG-IV): sequencing the most valuable type-strain genomes for metagenomic binning, comparative biology and taxonomic classification.</title>
        <authorList>
            <person name="Goeker M."/>
        </authorList>
    </citation>
    <scope>NUCLEOTIDE SEQUENCE [LARGE SCALE GENOMIC DNA]</scope>
    <source>
        <strain evidence="4 5">DSM 28559</strain>
    </source>
</reference>
<dbReference type="Pfam" id="PF00011">
    <property type="entry name" value="HSP20"/>
    <property type="match status" value="1"/>
</dbReference>